<accession>A0ACA9RQK9</accession>
<name>A0ACA9RQK9_9GLOM</name>
<evidence type="ECO:0000313" key="1">
    <source>
        <dbReference type="EMBL" id="CAG8803957.1"/>
    </source>
</evidence>
<organism evidence="1 2">
    <name type="scientific">Racocetra persica</name>
    <dbReference type="NCBI Taxonomy" id="160502"/>
    <lineage>
        <taxon>Eukaryota</taxon>
        <taxon>Fungi</taxon>
        <taxon>Fungi incertae sedis</taxon>
        <taxon>Mucoromycota</taxon>
        <taxon>Glomeromycotina</taxon>
        <taxon>Glomeromycetes</taxon>
        <taxon>Diversisporales</taxon>
        <taxon>Gigasporaceae</taxon>
        <taxon>Racocetra</taxon>
    </lineage>
</organism>
<comment type="caution">
    <text evidence="1">The sequence shown here is derived from an EMBL/GenBank/DDBJ whole genome shotgun (WGS) entry which is preliminary data.</text>
</comment>
<reference evidence="1" key="1">
    <citation type="submission" date="2021-06" db="EMBL/GenBank/DDBJ databases">
        <authorList>
            <person name="Kallberg Y."/>
            <person name="Tangrot J."/>
            <person name="Rosling A."/>
        </authorList>
    </citation>
    <scope>NUCLEOTIDE SEQUENCE</scope>
    <source>
        <strain evidence="1">MA461A</strain>
    </source>
</reference>
<dbReference type="Proteomes" id="UP000789920">
    <property type="component" value="Unassembled WGS sequence"/>
</dbReference>
<keyword evidence="2" id="KW-1185">Reference proteome</keyword>
<feature type="non-terminal residue" evidence="1">
    <location>
        <position position="57"/>
    </location>
</feature>
<proteinExistence type="predicted"/>
<gene>
    <name evidence="1" type="ORF">RPERSI_LOCUS21623</name>
</gene>
<dbReference type="EMBL" id="CAJVQC010063804">
    <property type="protein sequence ID" value="CAG8803957.1"/>
    <property type="molecule type" value="Genomic_DNA"/>
</dbReference>
<protein>
    <submittedName>
        <fullName evidence="1">27697_t:CDS:1</fullName>
    </submittedName>
</protein>
<evidence type="ECO:0000313" key="2">
    <source>
        <dbReference type="Proteomes" id="UP000789920"/>
    </source>
</evidence>
<feature type="non-terminal residue" evidence="1">
    <location>
        <position position="1"/>
    </location>
</feature>
<sequence>PFSDCDHNEILILDILNGLRFELINDLLQAYIDLMKACWDANPLNRPKSWDIYISIR</sequence>